<name>A0ABQ8PBX1_9CRYT</name>
<evidence type="ECO:0000313" key="2">
    <source>
        <dbReference type="Proteomes" id="UP001071777"/>
    </source>
</evidence>
<evidence type="ECO:0000313" key="1">
    <source>
        <dbReference type="EMBL" id="KAJ1614904.1"/>
    </source>
</evidence>
<sequence>MNTILELIRFGVKVIGIETESLLNSNTEEFTNVEYDEISGFHIIEGFNITECESFLLVSKDLFQNFDGLNRSSKTTEYNVETEKYDGNPVLIDNEHSLSQPEFCHFKSIQAHAYDSPGANTCNTPTKNSGNSFLEQIENEEFFISSLFNDTNEQSLEYSTNIWKGKFELTSARELSTEYIQDISKTPQLRYKPNLENDPIYFTPNELSAYSDKICLNYDFNKSDILLLLRLHRKKLALLENQLKKDLKLLDSNDPDTGIQPIDKKSLSKITRCPAQLYFIKRRIDSTKEKIENTEIDIAMLEEKTSETY</sequence>
<proteinExistence type="predicted"/>
<reference evidence="1" key="1">
    <citation type="submission" date="2022-10" db="EMBL/GenBank/DDBJ databases">
        <title>Adaptive evolution leads to modifications in subtelomeric GC content in a zoonotic Cryptosporidium species.</title>
        <authorList>
            <person name="Li J."/>
            <person name="Feng Y."/>
            <person name="Xiao L."/>
        </authorList>
    </citation>
    <scope>NUCLEOTIDE SEQUENCE</scope>
    <source>
        <strain evidence="1">25894</strain>
    </source>
</reference>
<protein>
    <submittedName>
        <fullName evidence="1">Uncharacterized protein</fullName>
    </submittedName>
</protein>
<gene>
    <name evidence="1" type="ORF">OJ252_385</name>
</gene>
<dbReference type="EMBL" id="JAPCXB010000013">
    <property type="protein sequence ID" value="KAJ1614904.1"/>
    <property type="molecule type" value="Genomic_DNA"/>
</dbReference>
<organism evidence="1 2">
    <name type="scientific">Cryptosporidium canis</name>
    <dbReference type="NCBI Taxonomy" id="195482"/>
    <lineage>
        <taxon>Eukaryota</taxon>
        <taxon>Sar</taxon>
        <taxon>Alveolata</taxon>
        <taxon>Apicomplexa</taxon>
        <taxon>Conoidasida</taxon>
        <taxon>Coccidia</taxon>
        <taxon>Eucoccidiorida</taxon>
        <taxon>Eimeriorina</taxon>
        <taxon>Cryptosporidiidae</taxon>
        <taxon>Cryptosporidium</taxon>
    </lineage>
</organism>
<dbReference type="Proteomes" id="UP001071777">
    <property type="component" value="Unassembled WGS sequence"/>
</dbReference>
<accession>A0ABQ8PBX1</accession>
<comment type="caution">
    <text evidence="1">The sequence shown here is derived from an EMBL/GenBank/DDBJ whole genome shotgun (WGS) entry which is preliminary data.</text>
</comment>
<keyword evidence="2" id="KW-1185">Reference proteome</keyword>